<evidence type="ECO:0000313" key="8">
    <source>
        <dbReference type="EMBL" id="KAG5274750.1"/>
    </source>
</evidence>
<reference evidence="8" key="1">
    <citation type="submission" date="2020-10" db="EMBL/GenBank/DDBJ databases">
        <title>Chromosome-scale genome assembly of the Allis shad, Alosa alosa.</title>
        <authorList>
            <person name="Margot Z."/>
            <person name="Christophe K."/>
            <person name="Cabau C."/>
            <person name="Louis A."/>
            <person name="Berthelot C."/>
            <person name="Parey E."/>
            <person name="Roest Crollius H."/>
            <person name="Montfort J."/>
            <person name="Robinson-Rechavi M."/>
            <person name="Bucao C."/>
            <person name="Bouchez O."/>
            <person name="Gislard M."/>
            <person name="Lluch J."/>
            <person name="Milhes M."/>
            <person name="Lampietro C."/>
            <person name="Lopez Roques C."/>
            <person name="Donnadieu C."/>
            <person name="Braasch I."/>
            <person name="Desvignes T."/>
            <person name="Postlethwait J."/>
            <person name="Bobe J."/>
            <person name="Guiguen Y."/>
        </authorList>
    </citation>
    <scope>NUCLEOTIDE SEQUENCE</scope>
    <source>
        <strain evidence="8">M-15738</strain>
        <tissue evidence="8">Blood</tissue>
    </source>
</reference>
<dbReference type="EMBL" id="JADWDJ010000010">
    <property type="protein sequence ID" value="KAG5274750.1"/>
    <property type="molecule type" value="Genomic_DNA"/>
</dbReference>
<evidence type="ECO:0000256" key="1">
    <source>
        <dbReference type="ARBA" id="ARBA00022703"/>
    </source>
</evidence>
<feature type="compositionally biased region" description="Polar residues" evidence="6">
    <location>
        <begin position="71"/>
        <end position="84"/>
    </location>
</feature>
<organism evidence="8 9">
    <name type="scientific">Alosa alosa</name>
    <name type="common">allis shad</name>
    <dbReference type="NCBI Taxonomy" id="278164"/>
    <lineage>
        <taxon>Eukaryota</taxon>
        <taxon>Metazoa</taxon>
        <taxon>Chordata</taxon>
        <taxon>Craniata</taxon>
        <taxon>Vertebrata</taxon>
        <taxon>Euteleostomi</taxon>
        <taxon>Actinopterygii</taxon>
        <taxon>Neopterygii</taxon>
        <taxon>Teleostei</taxon>
        <taxon>Clupei</taxon>
        <taxon>Clupeiformes</taxon>
        <taxon>Clupeoidei</taxon>
        <taxon>Clupeidae</taxon>
        <taxon>Alosa</taxon>
    </lineage>
</organism>
<evidence type="ECO:0000256" key="7">
    <source>
        <dbReference type="SAM" id="Phobius"/>
    </source>
</evidence>
<dbReference type="PANTHER" id="PTHR23097:SF181">
    <property type="entry name" value="CASPASE-8-LIKE"/>
    <property type="match status" value="1"/>
</dbReference>
<dbReference type="InterPro" id="IPR052459">
    <property type="entry name" value="TNFRSF_decoy_receptor"/>
</dbReference>
<keyword evidence="9" id="KW-1185">Reference proteome</keyword>
<keyword evidence="7" id="KW-1133">Transmembrane helix</keyword>
<keyword evidence="4" id="KW-1015">Disulfide bond</keyword>
<keyword evidence="5" id="KW-0325">Glycoprotein</keyword>
<name>A0AAV6GIW2_9TELE</name>
<feature type="transmembrane region" description="Helical" evidence="7">
    <location>
        <begin position="128"/>
        <end position="151"/>
    </location>
</feature>
<evidence type="ECO:0000256" key="4">
    <source>
        <dbReference type="ARBA" id="ARBA00023157"/>
    </source>
</evidence>
<feature type="region of interest" description="Disordered" evidence="6">
    <location>
        <begin position="193"/>
        <end position="222"/>
    </location>
</feature>
<feature type="region of interest" description="Disordered" evidence="6">
    <location>
        <begin position="56"/>
        <end position="90"/>
    </location>
</feature>
<evidence type="ECO:0000256" key="3">
    <source>
        <dbReference type="ARBA" id="ARBA00022737"/>
    </source>
</evidence>
<dbReference type="Proteomes" id="UP000823561">
    <property type="component" value="Chromosome 10"/>
</dbReference>
<comment type="caution">
    <text evidence="8">The sequence shown here is derived from an EMBL/GenBank/DDBJ whole genome shotgun (WGS) entry which is preliminary data.</text>
</comment>
<keyword evidence="7" id="KW-0812">Transmembrane</keyword>
<dbReference type="Gene3D" id="2.10.50.10">
    <property type="entry name" value="Tumor Necrosis Factor Receptor, subunit A, domain 2"/>
    <property type="match status" value="1"/>
</dbReference>
<accession>A0AAV6GIW2</accession>
<sequence length="310" mass="32291">MGYEEPYCSGQCRSYTLCPPGHGVVKAGTARSNVKCDPCPPGTFSDQMSATQKCQANSTVRPVPTDRVDPSSATTQKPTTQGITLSPPMNMRASDITPSALCVSSSTPTGPQSVISVPSNGASHPSDLTAPLVCFGAFVIAAAGLLCFFYLRKRNGSPEKETKVENGYLKVGLTSSPSHPECQLLLNRSGPAGPCVSSSEKQTRSGPSTGPKPSPAGGSSCYVNQDDIRVELPQSPTVHQVVNLNLSIVASASAAPLVPSGSSTPRPNGRPPEMDTELPLSQEEVDVSSCQTEQGKEAHTAVPETGEFVC</sequence>
<dbReference type="SUPFAM" id="SSF57586">
    <property type="entry name" value="TNF receptor-like"/>
    <property type="match status" value="1"/>
</dbReference>
<evidence type="ECO:0000256" key="5">
    <source>
        <dbReference type="ARBA" id="ARBA00023180"/>
    </source>
</evidence>
<dbReference type="PANTHER" id="PTHR23097">
    <property type="entry name" value="TUMOR NECROSIS FACTOR RECEPTOR SUPERFAMILY MEMBER"/>
    <property type="match status" value="1"/>
</dbReference>
<keyword evidence="1" id="KW-0053">Apoptosis</keyword>
<evidence type="ECO:0000256" key="2">
    <source>
        <dbReference type="ARBA" id="ARBA00022729"/>
    </source>
</evidence>
<feature type="compositionally biased region" description="Polar residues" evidence="6">
    <location>
        <begin position="196"/>
        <end position="208"/>
    </location>
</feature>
<keyword evidence="7" id="KW-0472">Membrane</keyword>
<gene>
    <name evidence="8" type="ORF">AALO_G00139720</name>
</gene>
<evidence type="ECO:0000256" key="6">
    <source>
        <dbReference type="SAM" id="MobiDB-lite"/>
    </source>
</evidence>
<proteinExistence type="predicted"/>
<dbReference type="AlphaFoldDB" id="A0AAV6GIW2"/>
<feature type="region of interest" description="Disordered" evidence="6">
    <location>
        <begin position="256"/>
        <end position="286"/>
    </location>
</feature>
<evidence type="ECO:0000313" key="9">
    <source>
        <dbReference type="Proteomes" id="UP000823561"/>
    </source>
</evidence>
<keyword evidence="2" id="KW-0732">Signal</keyword>
<protein>
    <submittedName>
        <fullName evidence="8">Uncharacterized protein</fullName>
    </submittedName>
</protein>
<dbReference type="GO" id="GO:0006915">
    <property type="term" value="P:apoptotic process"/>
    <property type="evidence" value="ECO:0007669"/>
    <property type="project" value="UniProtKB-KW"/>
</dbReference>
<keyword evidence="3" id="KW-0677">Repeat</keyword>